<reference evidence="1 2" key="1">
    <citation type="journal article" name="Front. Microbiol.">
        <title>Sugar Metabolism of the First Thermophilic Planctomycete Thermogutta terrifontis: Comparative Genomic and Transcriptomic Approaches.</title>
        <authorList>
            <person name="Elcheninov A.G."/>
            <person name="Menzel P."/>
            <person name="Gudbergsdottir S.R."/>
            <person name="Slesarev A.I."/>
            <person name="Kadnikov V.V."/>
            <person name="Krogh A."/>
            <person name="Bonch-Osmolovskaya E.A."/>
            <person name="Peng X."/>
            <person name="Kublanov I.V."/>
        </authorList>
    </citation>
    <scope>NUCLEOTIDE SEQUENCE [LARGE SCALE GENOMIC DNA]</scope>
    <source>
        <strain evidence="1 2">R1</strain>
    </source>
</reference>
<keyword evidence="2" id="KW-1185">Reference proteome</keyword>
<evidence type="ECO:0000313" key="1">
    <source>
        <dbReference type="EMBL" id="ASV74204.1"/>
    </source>
</evidence>
<organism evidence="1 2">
    <name type="scientific">Thermogutta terrifontis</name>
    <dbReference type="NCBI Taxonomy" id="1331910"/>
    <lineage>
        <taxon>Bacteria</taxon>
        <taxon>Pseudomonadati</taxon>
        <taxon>Planctomycetota</taxon>
        <taxon>Planctomycetia</taxon>
        <taxon>Pirellulales</taxon>
        <taxon>Thermoguttaceae</taxon>
        <taxon>Thermogutta</taxon>
    </lineage>
</organism>
<name>A0A286RE11_9BACT</name>
<dbReference type="KEGG" id="ttf:THTE_1602"/>
<dbReference type="EMBL" id="CP018477">
    <property type="protein sequence ID" value="ASV74204.1"/>
    <property type="molecule type" value="Genomic_DNA"/>
</dbReference>
<protein>
    <recommendedName>
        <fullName evidence="3">HEAT repeat domain-containing protein</fullName>
    </recommendedName>
</protein>
<evidence type="ECO:0000313" key="2">
    <source>
        <dbReference type="Proteomes" id="UP000215086"/>
    </source>
</evidence>
<dbReference type="InterPro" id="IPR016024">
    <property type="entry name" value="ARM-type_fold"/>
</dbReference>
<dbReference type="Gene3D" id="1.25.10.10">
    <property type="entry name" value="Leucine-rich Repeat Variant"/>
    <property type="match status" value="1"/>
</dbReference>
<dbReference type="SUPFAM" id="SSF48371">
    <property type="entry name" value="ARM repeat"/>
    <property type="match status" value="1"/>
</dbReference>
<dbReference type="InterPro" id="IPR011989">
    <property type="entry name" value="ARM-like"/>
</dbReference>
<dbReference type="RefSeq" id="WP_095414591.1">
    <property type="nucleotide sequence ID" value="NZ_CP018477.1"/>
</dbReference>
<dbReference type="Proteomes" id="UP000215086">
    <property type="component" value="Chromosome"/>
</dbReference>
<accession>A0A286RE11</accession>
<dbReference type="AlphaFoldDB" id="A0A286RE11"/>
<gene>
    <name evidence="1" type="ORF">THTE_1602</name>
</gene>
<sequence>MEELTVQKLVELLKSPDPFVRRDAWLAAGPLGAAALRPLADLAAEGELEISRAANRGMWQIVRYVGAPGREELRRPVVETLGEMLGDTRLPLQLRRDIVWMLSEIIKDEEIDQASALPLLLDADLGEDVRMALQRVAGPNAIGVLKAGFAQAQGEHKTAIACSLRKCGVAIDEPPCPKLVPRKTTTVKPVGRNA</sequence>
<evidence type="ECO:0008006" key="3">
    <source>
        <dbReference type="Google" id="ProtNLM"/>
    </source>
</evidence>
<proteinExistence type="predicted"/>